<feature type="compositionally biased region" description="Polar residues" evidence="1">
    <location>
        <begin position="199"/>
        <end position="211"/>
    </location>
</feature>
<dbReference type="Proteomes" id="UP001597169">
    <property type="component" value="Unassembled WGS sequence"/>
</dbReference>
<gene>
    <name evidence="2" type="ORF">ACFQ3J_00440</name>
</gene>
<comment type="caution">
    <text evidence="2">The sequence shown here is derived from an EMBL/GenBank/DDBJ whole genome shotgun (WGS) entry which is preliminary data.</text>
</comment>
<name>A0ABW3PKZ5_9BACL</name>
<evidence type="ECO:0000256" key="1">
    <source>
        <dbReference type="SAM" id="MobiDB-lite"/>
    </source>
</evidence>
<dbReference type="RefSeq" id="WP_251584894.1">
    <property type="nucleotide sequence ID" value="NZ_JBHTKX010000001.1"/>
</dbReference>
<feature type="region of interest" description="Disordered" evidence="1">
    <location>
        <begin position="199"/>
        <end position="218"/>
    </location>
</feature>
<evidence type="ECO:0000313" key="3">
    <source>
        <dbReference type="Proteomes" id="UP001597169"/>
    </source>
</evidence>
<accession>A0ABW3PKZ5</accession>
<organism evidence="2 3">
    <name type="scientific">Paenibacillus provencensis</name>
    <dbReference type="NCBI Taxonomy" id="441151"/>
    <lineage>
        <taxon>Bacteria</taxon>
        <taxon>Bacillati</taxon>
        <taxon>Bacillota</taxon>
        <taxon>Bacilli</taxon>
        <taxon>Bacillales</taxon>
        <taxon>Paenibacillaceae</taxon>
        <taxon>Paenibacillus</taxon>
    </lineage>
</organism>
<dbReference type="EMBL" id="JBHTKX010000001">
    <property type="protein sequence ID" value="MFD1126642.1"/>
    <property type="molecule type" value="Genomic_DNA"/>
</dbReference>
<reference evidence="3" key="1">
    <citation type="journal article" date="2019" name="Int. J. Syst. Evol. Microbiol.">
        <title>The Global Catalogue of Microorganisms (GCM) 10K type strain sequencing project: providing services to taxonomists for standard genome sequencing and annotation.</title>
        <authorList>
            <consortium name="The Broad Institute Genomics Platform"/>
            <consortium name="The Broad Institute Genome Sequencing Center for Infectious Disease"/>
            <person name="Wu L."/>
            <person name="Ma J."/>
        </authorList>
    </citation>
    <scope>NUCLEOTIDE SEQUENCE [LARGE SCALE GENOMIC DNA]</scope>
    <source>
        <strain evidence="3">CCUG 53519</strain>
    </source>
</reference>
<evidence type="ECO:0000313" key="2">
    <source>
        <dbReference type="EMBL" id="MFD1126642.1"/>
    </source>
</evidence>
<keyword evidence="3" id="KW-1185">Reference proteome</keyword>
<proteinExistence type="predicted"/>
<protein>
    <submittedName>
        <fullName evidence="2">Uncharacterized protein</fullName>
    </submittedName>
</protein>
<sequence>MSPVPDFGGLPPYANFDDVTIKVNDLVQRLRQLLLNLDTLNIRSLNAKVIEAGTITADKMNVNELSAISANLGHITAGLIESVEIYGSYIATRYNSYPRAELDSTENLFGAYASANNFIQIFTPTSGFSPTIKFETPSGVAYISYDIDANALAVTSNDANINISTLNTIELFANAVLVYGWSYLKNTSGRNLQQELDSKANKNVSTGTSGSANGGIPIGTQLRTADGGTVTWMGVPAHSHTQN</sequence>